<evidence type="ECO:0000313" key="2">
    <source>
        <dbReference type="Proteomes" id="UP000462501"/>
    </source>
</evidence>
<dbReference type="AlphaFoldDB" id="A0A845T1E5"/>
<accession>A0A845T1E5</accession>
<organism evidence="1 2">
    <name type="scientific">Anaerotruncus colihominis</name>
    <dbReference type="NCBI Taxonomy" id="169435"/>
    <lineage>
        <taxon>Bacteria</taxon>
        <taxon>Bacillati</taxon>
        <taxon>Bacillota</taxon>
        <taxon>Clostridia</taxon>
        <taxon>Eubacteriales</taxon>
        <taxon>Oscillospiraceae</taxon>
        <taxon>Anaerotruncus</taxon>
    </lineage>
</organism>
<reference evidence="1 2" key="1">
    <citation type="submission" date="2019-06" db="EMBL/GenBank/DDBJ databases">
        <title>Draft genome sequences of 15 bacterial species constituting the stable defined intestinal microbiota of the GM15 gnotobiotic mouse model.</title>
        <authorList>
            <person name="Elie C."/>
            <person name="Mathieu A."/>
            <person name="Saliou A."/>
            <person name="Darnaud M."/>
            <person name="Leulier F."/>
            <person name="Tamellini A."/>
        </authorList>
    </citation>
    <scope>NUCLEOTIDE SEQUENCE [LARGE SCALE GENOMIC DNA]</scope>
    <source>
        <strain evidence="1 2">JM4-15</strain>
    </source>
</reference>
<name>A0A845T1E5_9FIRM</name>
<protein>
    <submittedName>
        <fullName evidence="1">Uncharacterized protein</fullName>
    </submittedName>
</protein>
<gene>
    <name evidence="1" type="ORF">FMM72_15300</name>
</gene>
<comment type="caution">
    <text evidence="1">The sequence shown here is derived from an EMBL/GenBank/DDBJ whole genome shotgun (WGS) entry which is preliminary data.</text>
</comment>
<sequence>MKKSMPKNFSRLRREQWGRYCVYAGCKSLFRGGCSTGKIIRDGRRVAGMLPASVELSSFWKSIQKIL</sequence>
<dbReference type="Proteomes" id="UP000462501">
    <property type="component" value="Unassembled WGS sequence"/>
</dbReference>
<dbReference type="EMBL" id="VIQT01000021">
    <property type="protein sequence ID" value="NDO40573.1"/>
    <property type="molecule type" value="Genomic_DNA"/>
</dbReference>
<evidence type="ECO:0000313" key="1">
    <source>
        <dbReference type="EMBL" id="NDO40573.1"/>
    </source>
</evidence>
<proteinExistence type="predicted"/>